<dbReference type="EMBL" id="NCTK01000002">
    <property type="protein sequence ID" value="OYQ09733.1"/>
    <property type="molecule type" value="Genomic_DNA"/>
</dbReference>
<gene>
    <name evidence="1" type="ORF">B7R77_23070</name>
</gene>
<evidence type="ECO:0000313" key="1">
    <source>
        <dbReference type="EMBL" id="OYQ09733.1"/>
    </source>
</evidence>
<dbReference type="AlphaFoldDB" id="A0AAP7ZIR4"/>
<dbReference type="RefSeq" id="WP_094395369.1">
    <property type="nucleotide sequence ID" value="NZ_NCTK01000002.1"/>
</dbReference>
<accession>A0AAP7ZIR4</accession>
<dbReference type="Proteomes" id="UP000216164">
    <property type="component" value="Unassembled WGS sequence"/>
</dbReference>
<sequence length="106" mass="11932">MESRDIEICKEIGQLIYDAAPVGSTRIVMRAELAEEGDHAKFEFDAIDSKGNVSWFTGGGVLNRSLLGLLVQHRDFFVSQNQPAWKVFSYTLDVEKGKFSLQLSYD</sequence>
<reference evidence="1 2" key="1">
    <citation type="submission" date="2017-04" db="EMBL/GenBank/DDBJ databases">
        <title>Genome Announcement: Closed genomes of Ralstonia solanacearum strains K60, UW551, and UW700.</title>
        <authorList>
            <person name="Hayes M."/>
            <person name="Macintyre A.M."/>
            <person name="Allen C."/>
        </authorList>
    </citation>
    <scope>NUCLEOTIDE SEQUENCE [LARGE SCALE GENOMIC DNA]</scope>
    <source>
        <strain evidence="1 2">UW25</strain>
    </source>
</reference>
<name>A0AAP7ZIR4_RALSL</name>
<evidence type="ECO:0000313" key="2">
    <source>
        <dbReference type="Proteomes" id="UP000216164"/>
    </source>
</evidence>
<comment type="caution">
    <text evidence="1">The sequence shown here is derived from an EMBL/GenBank/DDBJ whole genome shotgun (WGS) entry which is preliminary data.</text>
</comment>
<protein>
    <submittedName>
        <fullName evidence="1">Uncharacterized protein</fullName>
    </submittedName>
</protein>
<organism evidence="1 2">
    <name type="scientific">Ralstonia solanacearum K60</name>
    <dbReference type="NCBI Taxonomy" id="1091042"/>
    <lineage>
        <taxon>Bacteria</taxon>
        <taxon>Pseudomonadati</taxon>
        <taxon>Pseudomonadota</taxon>
        <taxon>Betaproteobacteria</taxon>
        <taxon>Burkholderiales</taxon>
        <taxon>Burkholderiaceae</taxon>
        <taxon>Ralstonia</taxon>
        <taxon>Ralstonia solanacearum species complex</taxon>
    </lineage>
</organism>
<proteinExistence type="predicted"/>
<dbReference type="SUPFAM" id="SSF160424">
    <property type="entry name" value="BH3703-like"/>
    <property type="match status" value="1"/>
</dbReference>
<dbReference type="InterPro" id="IPR036170">
    <property type="entry name" value="YezG-like_sf"/>
</dbReference>